<dbReference type="RefSeq" id="WP_128767134.1">
    <property type="nucleotide sequence ID" value="NZ_JBHUOO010000017.1"/>
</dbReference>
<name>A0A4Q0NPG2_9FLAO</name>
<dbReference type="OrthoDB" id="1189996at2"/>
<reference evidence="1 2" key="1">
    <citation type="submission" date="2018-07" db="EMBL/GenBank/DDBJ databases">
        <title>Leeuwenhoekiella genomics.</title>
        <authorList>
            <person name="Tahon G."/>
            <person name="Willems A."/>
        </authorList>
    </citation>
    <scope>NUCLEOTIDE SEQUENCE [LARGE SCALE GENOMIC DNA]</scope>
    <source>
        <strain evidence="1 2">LMG 29608</strain>
    </source>
</reference>
<dbReference type="AlphaFoldDB" id="A0A4Q0NPG2"/>
<keyword evidence="2" id="KW-1185">Reference proteome</keyword>
<accession>A0A4Q0NPG2</accession>
<evidence type="ECO:0008006" key="3">
    <source>
        <dbReference type="Google" id="ProtNLM"/>
    </source>
</evidence>
<evidence type="ECO:0000313" key="2">
    <source>
        <dbReference type="Proteomes" id="UP000289859"/>
    </source>
</evidence>
<dbReference type="Proteomes" id="UP000289859">
    <property type="component" value="Unassembled WGS sequence"/>
</dbReference>
<evidence type="ECO:0000313" key="1">
    <source>
        <dbReference type="EMBL" id="RXG12107.1"/>
    </source>
</evidence>
<proteinExistence type="predicted"/>
<gene>
    <name evidence="1" type="ORF">DSM02_3953</name>
</gene>
<organism evidence="1 2">
    <name type="scientific">Leeuwenhoekiella polynyae</name>
    <dbReference type="NCBI Taxonomy" id="1550906"/>
    <lineage>
        <taxon>Bacteria</taxon>
        <taxon>Pseudomonadati</taxon>
        <taxon>Bacteroidota</taxon>
        <taxon>Flavobacteriia</taxon>
        <taxon>Flavobacteriales</taxon>
        <taxon>Flavobacteriaceae</taxon>
        <taxon>Leeuwenhoekiella</taxon>
    </lineage>
</organism>
<protein>
    <recommendedName>
        <fullName evidence="3">Peptide methionine sulfoxide reductase</fullName>
    </recommendedName>
</protein>
<comment type="caution">
    <text evidence="1">The sequence shown here is derived from an EMBL/GenBank/DDBJ whole genome shotgun (WGS) entry which is preliminary data.</text>
</comment>
<dbReference type="EMBL" id="QOVK01000032">
    <property type="protein sequence ID" value="RXG12107.1"/>
    <property type="molecule type" value="Genomic_DNA"/>
</dbReference>
<sequence length="85" mass="9997">MNLRRYISRIPSGYSEGMYNDRKYGITRTDFNNGKSLKIYAEELGGTDFISLNFYRTESKDLLKPCEMPWEKVIDFLENFKPING</sequence>